<dbReference type="Pfam" id="PF00134">
    <property type="entry name" value="Cyclin_N"/>
    <property type="match status" value="1"/>
</dbReference>
<evidence type="ECO:0000313" key="2">
    <source>
        <dbReference type="EMBL" id="CDW79890.1"/>
    </source>
</evidence>
<proteinExistence type="predicted"/>
<accession>A0A078ACA8</accession>
<dbReference type="InterPro" id="IPR006671">
    <property type="entry name" value="Cyclin_N"/>
</dbReference>
<dbReference type="Proteomes" id="UP000039865">
    <property type="component" value="Unassembled WGS sequence"/>
</dbReference>
<keyword evidence="3" id="KW-1185">Reference proteome</keyword>
<dbReference type="SUPFAM" id="SSF47954">
    <property type="entry name" value="Cyclin-like"/>
    <property type="match status" value="1"/>
</dbReference>
<dbReference type="InParanoid" id="A0A078ACA8"/>
<dbReference type="AlphaFoldDB" id="A0A078ACA8"/>
<sequence>MLNTAWKCQVSDFSFLTSIFYFDQVNQELYLSPQTIVGSFRGIRGGTQLNQDVNQYELGLTCLYLAAKYEDLKYPYFDTLKKFFIDGLIERQLFEEADNLKNFEVLNHEALIFSLLQFDMHQPSAIRYYERLAKASCILKDSQKYLLGLYLLHIVAFYPSFGFDFSQVQIACTVIATVNKIYSLRLEVRGYITSITGITIKDIGFCSQKLLMKYIQMYKGKNDKLAKNSLIVCKFGQDLYQRISLIEPQEFLRDLTSGL</sequence>
<organism evidence="2 3">
    <name type="scientific">Stylonychia lemnae</name>
    <name type="common">Ciliate</name>
    <dbReference type="NCBI Taxonomy" id="5949"/>
    <lineage>
        <taxon>Eukaryota</taxon>
        <taxon>Sar</taxon>
        <taxon>Alveolata</taxon>
        <taxon>Ciliophora</taxon>
        <taxon>Intramacronucleata</taxon>
        <taxon>Spirotrichea</taxon>
        <taxon>Stichotrichia</taxon>
        <taxon>Sporadotrichida</taxon>
        <taxon>Oxytrichidae</taxon>
        <taxon>Stylonychinae</taxon>
        <taxon>Stylonychia</taxon>
    </lineage>
</organism>
<dbReference type="Gene3D" id="1.10.472.10">
    <property type="entry name" value="Cyclin-like"/>
    <property type="match status" value="2"/>
</dbReference>
<protein>
    <recommendedName>
        <fullName evidence="1">Cyclin N-terminal domain-containing protein</fullName>
    </recommendedName>
</protein>
<feature type="domain" description="Cyclin N-terminal" evidence="1">
    <location>
        <begin position="56"/>
        <end position="120"/>
    </location>
</feature>
<gene>
    <name evidence="2" type="primary">Contig1157.g1255</name>
    <name evidence="2" type="ORF">STYLEM_8882</name>
</gene>
<evidence type="ECO:0000313" key="3">
    <source>
        <dbReference type="Proteomes" id="UP000039865"/>
    </source>
</evidence>
<dbReference type="EMBL" id="CCKQ01008433">
    <property type="protein sequence ID" value="CDW79890.1"/>
    <property type="molecule type" value="Genomic_DNA"/>
</dbReference>
<dbReference type="OrthoDB" id="10638429at2759"/>
<evidence type="ECO:0000259" key="1">
    <source>
        <dbReference type="Pfam" id="PF00134"/>
    </source>
</evidence>
<name>A0A078ACA8_STYLE</name>
<reference evidence="2 3" key="1">
    <citation type="submission" date="2014-06" db="EMBL/GenBank/DDBJ databases">
        <authorList>
            <person name="Swart Estienne"/>
        </authorList>
    </citation>
    <scope>NUCLEOTIDE SEQUENCE [LARGE SCALE GENOMIC DNA]</scope>
    <source>
        <strain evidence="2 3">130c</strain>
    </source>
</reference>
<dbReference type="InterPro" id="IPR036915">
    <property type="entry name" value="Cyclin-like_sf"/>
</dbReference>